<dbReference type="PANTHER" id="PTHR47676">
    <property type="entry name" value="OS01G0225100 PROTEIN"/>
    <property type="match status" value="1"/>
</dbReference>
<evidence type="ECO:0000256" key="1">
    <source>
        <dbReference type="SAM" id="MobiDB-lite"/>
    </source>
</evidence>
<organism evidence="2 3">
    <name type="scientific">Flemingia macrophylla</name>
    <dbReference type="NCBI Taxonomy" id="520843"/>
    <lineage>
        <taxon>Eukaryota</taxon>
        <taxon>Viridiplantae</taxon>
        <taxon>Streptophyta</taxon>
        <taxon>Embryophyta</taxon>
        <taxon>Tracheophyta</taxon>
        <taxon>Spermatophyta</taxon>
        <taxon>Magnoliopsida</taxon>
        <taxon>eudicotyledons</taxon>
        <taxon>Gunneridae</taxon>
        <taxon>Pentapetalae</taxon>
        <taxon>rosids</taxon>
        <taxon>fabids</taxon>
        <taxon>Fabales</taxon>
        <taxon>Fabaceae</taxon>
        <taxon>Papilionoideae</taxon>
        <taxon>50 kb inversion clade</taxon>
        <taxon>NPAAA clade</taxon>
        <taxon>indigoferoid/millettioid clade</taxon>
        <taxon>Phaseoleae</taxon>
        <taxon>Flemingia</taxon>
    </lineage>
</organism>
<accession>A0ABD1NHL4</accession>
<dbReference type="PANTHER" id="PTHR47676:SF1">
    <property type="entry name" value="SMR DOMAIN-CONTAINING PROTEIN"/>
    <property type="match status" value="1"/>
</dbReference>
<feature type="compositionally biased region" description="Basic and acidic residues" evidence="1">
    <location>
        <begin position="275"/>
        <end position="292"/>
    </location>
</feature>
<gene>
    <name evidence="2" type="ORF">Fmac_001622</name>
</gene>
<feature type="region of interest" description="Disordered" evidence="1">
    <location>
        <begin position="195"/>
        <end position="298"/>
    </location>
</feature>
<feature type="compositionally biased region" description="Low complexity" evidence="1">
    <location>
        <begin position="204"/>
        <end position="220"/>
    </location>
</feature>
<reference evidence="2 3" key="1">
    <citation type="submission" date="2024-08" db="EMBL/GenBank/DDBJ databases">
        <title>Insights into the chromosomal genome structure of Flemingia macrophylla.</title>
        <authorList>
            <person name="Ding Y."/>
            <person name="Zhao Y."/>
            <person name="Bi W."/>
            <person name="Wu M."/>
            <person name="Zhao G."/>
            <person name="Gong Y."/>
            <person name="Li W."/>
            <person name="Zhang P."/>
        </authorList>
    </citation>
    <scope>NUCLEOTIDE SEQUENCE [LARGE SCALE GENOMIC DNA]</scope>
    <source>
        <strain evidence="2">DYQJB</strain>
        <tissue evidence="2">Leaf</tissue>
    </source>
</reference>
<protein>
    <submittedName>
        <fullName evidence="2">Uncharacterized protein</fullName>
    </submittedName>
</protein>
<dbReference type="AlphaFoldDB" id="A0ABD1NHL4"/>
<keyword evidence="3" id="KW-1185">Reference proteome</keyword>
<comment type="caution">
    <text evidence="2">The sequence shown here is derived from an EMBL/GenBank/DDBJ whole genome shotgun (WGS) entry which is preliminary data.</text>
</comment>
<dbReference type="Proteomes" id="UP001603857">
    <property type="component" value="Unassembled WGS sequence"/>
</dbReference>
<name>A0ABD1NHL4_9FABA</name>
<feature type="compositionally biased region" description="Low complexity" evidence="1">
    <location>
        <begin position="250"/>
        <end position="263"/>
    </location>
</feature>
<evidence type="ECO:0000313" key="2">
    <source>
        <dbReference type="EMBL" id="KAL2347622.1"/>
    </source>
</evidence>
<evidence type="ECO:0000313" key="3">
    <source>
        <dbReference type="Proteomes" id="UP001603857"/>
    </source>
</evidence>
<dbReference type="InterPro" id="IPR055319">
    <property type="entry name" value="At5g58720-like"/>
</dbReference>
<sequence length="567" mass="63076">MSSFDVCKFPLACSLFKLASIGQVSGDLPPWSIILESFPGLSLLGIKYYLGSLFRLSLTREKEVLFRKPLQALPNSLGNRLGFAYENKGSLFRLSLTPLGNRDKAGVCKGSSDLARPNTPWLLIFIVDEGVMTGQGNLLHEEHDGSALDRMKIKVMALLAICPAFSISLSPSYSPRPDLIHPSLHVSCPLTPYPLTSAKSEPPLTETLRATPRATATATSETKHKPLSPSRLLTPYAVATSTREPPQQPPSRATSRATPTATSVTSLTSAPSPLVDREADRRRRRDDHHDRPFTYPLTCPPSGVSPSLIIPLEKIINLSTLRLEKTLNHCRDPNISRGGQCGYDIEKVKASDVLLDLAAPTNEKSNTDRHPNYRVYNIGDERFLVDPNDSLIDRRSESTSLSSNGDLSDNLWSVGSFDRIYKVRYSSKVLESLFNIPKSTEHDKDTMNWRNVVKQIQTLGPGFNPSQRVAESKQRTYAKGDEYHVFREDSQEDWDSMKSYYRNAATAYTKGDRAYALHIFLEQALTVLTGQRPPRCPHYRDPVSRCPKSAETHVPSGLLDLRSQLSP</sequence>
<dbReference type="EMBL" id="JBGMDY010000001">
    <property type="protein sequence ID" value="KAL2347622.1"/>
    <property type="molecule type" value="Genomic_DNA"/>
</dbReference>
<proteinExistence type="predicted"/>